<dbReference type="SUPFAM" id="SSF56574">
    <property type="entry name" value="Serpins"/>
    <property type="match status" value="1"/>
</dbReference>
<dbReference type="PROSITE" id="PS00284">
    <property type="entry name" value="SERPIN"/>
    <property type="match status" value="1"/>
</dbReference>
<dbReference type="InterPro" id="IPR042178">
    <property type="entry name" value="Serpin_sf_1"/>
</dbReference>
<dbReference type="Proteomes" id="UP000753256">
    <property type="component" value="Unassembled WGS sequence"/>
</dbReference>
<reference evidence="3" key="1">
    <citation type="journal article" date="2021" name="PeerJ">
        <title>Extensive microbial diversity within the chicken gut microbiome revealed by metagenomics and culture.</title>
        <authorList>
            <person name="Gilroy R."/>
            <person name="Ravi A."/>
            <person name="Getino M."/>
            <person name="Pursley I."/>
            <person name="Horton D.L."/>
            <person name="Alikhan N.F."/>
            <person name="Baker D."/>
            <person name="Gharbi K."/>
            <person name="Hall N."/>
            <person name="Watson M."/>
            <person name="Adriaenssens E.M."/>
            <person name="Foster-Nyarko E."/>
            <person name="Jarju S."/>
            <person name="Secka A."/>
            <person name="Antonio M."/>
            <person name="Oren A."/>
            <person name="Chaudhuri R.R."/>
            <person name="La Ragione R."/>
            <person name="Hildebrand F."/>
            <person name="Pallen M.J."/>
        </authorList>
    </citation>
    <scope>NUCLEOTIDE SEQUENCE</scope>
    <source>
        <strain evidence="3">ChiHjej13B12-9602</strain>
    </source>
</reference>
<dbReference type="AlphaFoldDB" id="A0A921IVC8"/>
<dbReference type="Gene3D" id="3.30.497.10">
    <property type="entry name" value="Antithrombin, subunit I, domain 2"/>
    <property type="match status" value="1"/>
</dbReference>
<comment type="similarity">
    <text evidence="1">Belongs to the serpin family.</text>
</comment>
<feature type="domain" description="Serpin" evidence="2">
    <location>
        <begin position="52"/>
        <end position="399"/>
    </location>
</feature>
<evidence type="ECO:0000259" key="2">
    <source>
        <dbReference type="SMART" id="SM00093"/>
    </source>
</evidence>
<dbReference type="Pfam" id="PF00079">
    <property type="entry name" value="Serpin"/>
    <property type="match status" value="1"/>
</dbReference>
<dbReference type="InterPro" id="IPR023795">
    <property type="entry name" value="Serpin_CS"/>
</dbReference>
<dbReference type="Gene3D" id="2.30.39.10">
    <property type="entry name" value="Alpha-1-antitrypsin, domain 1"/>
    <property type="match status" value="1"/>
</dbReference>
<evidence type="ECO:0000256" key="1">
    <source>
        <dbReference type="RuleBase" id="RU000411"/>
    </source>
</evidence>
<protein>
    <recommendedName>
        <fullName evidence="2">Serpin domain-containing protein</fullName>
    </recommendedName>
</protein>
<dbReference type="EMBL" id="DYUZ01000008">
    <property type="protein sequence ID" value="HJG36682.1"/>
    <property type="molecule type" value="Genomic_DNA"/>
</dbReference>
<dbReference type="InterPro" id="IPR036186">
    <property type="entry name" value="Serpin_sf"/>
</dbReference>
<dbReference type="SMART" id="SM00093">
    <property type="entry name" value="SERPIN"/>
    <property type="match status" value="1"/>
</dbReference>
<proteinExistence type="inferred from homology"/>
<dbReference type="GO" id="GO:0005615">
    <property type="term" value="C:extracellular space"/>
    <property type="evidence" value="ECO:0007669"/>
    <property type="project" value="InterPro"/>
</dbReference>
<name>A0A921IVC8_9ACTN</name>
<evidence type="ECO:0000313" key="4">
    <source>
        <dbReference type="Proteomes" id="UP000753256"/>
    </source>
</evidence>
<dbReference type="InterPro" id="IPR023796">
    <property type="entry name" value="Serpin_dom"/>
</dbReference>
<dbReference type="PANTHER" id="PTHR11461:SF211">
    <property type="entry name" value="GH10112P-RELATED"/>
    <property type="match status" value="1"/>
</dbReference>
<dbReference type="GO" id="GO:0004867">
    <property type="term" value="F:serine-type endopeptidase inhibitor activity"/>
    <property type="evidence" value="ECO:0007669"/>
    <property type="project" value="InterPro"/>
</dbReference>
<reference evidence="3" key="2">
    <citation type="submission" date="2021-09" db="EMBL/GenBank/DDBJ databases">
        <authorList>
            <person name="Gilroy R."/>
        </authorList>
    </citation>
    <scope>NUCLEOTIDE SEQUENCE</scope>
    <source>
        <strain evidence="3">ChiHjej13B12-9602</strain>
    </source>
</reference>
<accession>A0A921IVC8</accession>
<organism evidence="3 4">
    <name type="scientific">Enorma phocaeensis</name>
    <dbReference type="NCBI Taxonomy" id="1871019"/>
    <lineage>
        <taxon>Bacteria</taxon>
        <taxon>Bacillati</taxon>
        <taxon>Actinomycetota</taxon>
        <taxon>Coriobacteriia</taxon>
        <taxon>Coriobacteriales</taxon>
        <taxon>Coriobacteriaceae</taxon>
        <taxon>Enorma</taxon>
    </lineage>
</organism>
<dbReference type="InterPro" id="IPR042185">
    <property type="entry name" value="Serpin_sf_2"/>
</dbReference>
<gene>
    <name evidence="3" type="ORF">K8V70_02295</name>
</gene>
<dbReference type="RefSeq" id="WP_273188977.1">
    <property type="nucleotide sequence ID" value="NZ_DYUZ01000008.1"/>
</dbReference>
<dbReference type="PANTHER" id="PTHR11461">
    <property type="entry name" value="SERINE PROTEASE INHIBITOR, SERPIN"/>
    <property type="match status" value="1"/>
</dbReference>
<evidence type="ECO:0000313" key="3">
    <source>
        <dbReference type="EMBL" id="HJG36682.1"/>
    </source>
</evidence>
<sequence length="509" mass="55807">MSNAMKNTGKVTARILSALSGVVGDRARNRPVKVERSLPTKGDSVAGPWLIARKTASLVLDGERNSVYSPSCIFEGLRALSLGASGDTAAELAQLTGSHSLKGDWLGLENSERWAYPSYKGRIATGIWLDKSAAPEKIFENACAREGIPVARIELTRPGAGDEISRWISDMTEGLLSPRIDPGPEALACVASVLYLKDAWKDSFDKNLTKRKCFHAVTGDIKADFMVDENKLEVSDGSSGTVVNLPLSAGAIMMILLPREGLSLSEVILEGSALSSIEHFNGQKELVELHLPKFTCETVIGRIPEILSKIGFSTAEMPDLCRMTGKAHTPTSYAHGAKISIDEDGLEAGAYFAVCAAAGLPSRVEIPPKPRKIVLDRPFLYAVVSRTGQPMFIGSVAKPESEDSAWYSRASHSQEDGADELVFNDEEIPDVCRIILREELSTYRFEIICKIYGVLERSIMLDGYWEALDTYKAMKRDLTAWAVMGGDERTDREEWCRNFVAKWLYTRSG</sequence>
<dbReference type="InterPro" id="IPR000215">
    <property type="entry name" value="Serpin_fam"/>
</dbReference>
<comment type="caution">
    <text evidence="3">The sequence shown here is derived from an EMBL/GenBank/DDBJ whole genome shotgun (WGS) entry which is preliminary data.</text>
</comment>